<dbReference type="InterPro" id="IPR003829">
    <property type="entry name" value="Pirin_N_dom"/>
</dbReference>
<evidence type="ECO:0000313" key="4">
    <source>
        <dbReference type="EMBL" id="CAE0367875.1"/>
    </source>
</evidence>
<sequence length="305" mass="33050">MKLSVFIFYYFQFSKAMKIRPIISRTKATLGGPIARLVGTVDCDGSGMLHPLHDVDPFVLCDVAKIPKANMPDFGAHPHFGCIACSVVIEGGLLDRDSVTRKEFAEPSKSGDVYAASAGRGIYHEEVSACPSYMLQVIVRIPRAKLDLPPAVLKASYDQLPVTTENAKILYGTLQGKTSPATPEAWPDCFMLRLKAKDTPKLSIPDTYPHGFCFAIYGSGSVCGEPLTQNEVLVFGGNGDSLTFEADSDDFEVFVGSGLPLPEPWIKLKGNNGFGIFINDLEARDIMTQAAAAGESWNYLTPKSS</sequence>
<reference evidence="4" key="1">
    <citation type="submission" date="2021-01" db="EMBL/GenBank/DDBJ databases">
        <authorList>
            <person name="Corre E."/>
            <person name="Pelletier E."/>
            <person name="Niang G."/>
            <person name="Scheremetjew M."/>
            <person name="Finn R."/>
            <person name="Kale V."/>
            <person name="Holt S."/>
            <person name="Cochrane G."/>
            <person name="Meng A."/>
            <person name="Brown T."/>
            <person name="Cohen L."/>
        </authorList>
    </citation>
    <scope>NUCLEOTIDE SEQUENCE</scope>
    <source>
        <strain evidence="4">CCMP1510</strain>
    </source>
</reference>
<dbReference type="InterPro" id="IPR011051">
    <property type="entry name" value="RmlC_Cupin_sf"/>
</dbReference>
<dbReference type="Pfam" id="PF02678">
    <property type="entry name" value="Pirin"/>
    <property type="match status" value="1"/>
</dbReference>
<evidence type="ECO:0000256" key="2">
    <source>
        <dbReference type="RuleBase" id="RU003457"/>
    </source>
</evidence>
<accession>A0A7S3NLH8</accession>
<proteinExistence type="inferred from homology"/>
<dbReference type="EMBL" id="HBIJ01012714">
    <property type="protein sequence ID" value="CAE0367875.1"/>
    <property type="molecule type" value="Transcribed_RNA"/>
</dbReference>
<organism evidence="4">
    <name type="scientific">Aureoumbra lagunensis</name>
    <dbReference type="NCBI Taxonomy" id="44058"/>
    <lineage>
        <taxon>Eukaryota</taxon>
        <taxon>Sar</taxon>
        <taxon>Stramenopiles</taxon>
        <taxon>Ochrophyta</taxon>
        <taxon>Pelagophyceae</taxon>
        <taxon>Pelagomonadales</taxon>
        <taxon>Aureoumbra</taxon>
    </lineage>
</organism>
<comment type="similarity">
    <text evidence="1 2">Belongs to the pirin family.</text>
</comment>
<dbReference type="AlphaFoldDB" id="A0A7S3NLH8"/>
<dbReference type="PANTHER" id="PTHR13903">
    <property type="entry name" value="PIRIN-RELATED"/>
    <property type="match status" value="1"/>
</dbReference>
<feature type="domain" description="Pirin N-terminal" evidence="3">
    <location>
        <begin position="52"/>
        <end position="129"/>
    </location>
</feature>
<dbReference type="SUPFAM" id="SSF51182">
    <property type="entry name" value="RmlC-like cupins"/>
    <property type="match status" value="1"/>
</dbReference>
<protein>
    <recommendedName>
        <fullName evidence="3">Pirin N-terminal domain-containing protein</fullName>
    </recommendedName>
</protein>
<dbReference type="InterPro" id="IPR012093">
    <property type="entry name" value="Pirin"/>
</dbReference>
<dbReference type="InterPro" id="IPR014710">
    <property type="entry name" value="RmlC-like_jellyroll"/>
</dbReference>
<dbReference type="Gene3D" id="2.60.120.10">
    <property type="entry name" value="Jelly Rolls"/>
    <property type="match status" value="1"/>
</dbReference>
<name>A0A7S3NLH8_9STRA</name>
<evidence type="ECO:0000259" key="3">
    <source>
        <dbReference type="Pfam" id="PF02678"/>
    </source>
</evidence>
<dbReference type="PANTHER" id="PTHR13903:SF8">
    <property type="entry name" value="PIRIN"/>
    <property type="match status" value="1"/>
</dbReference>
<evidence type="ECO:0000256" key="1">
    <source>
        <dbReference type="ARBA" id="ARBA00008416"/>
    </source>
</evidence>
<gene>
    <name evidence="4" type="ORF">ALAG00032_LOCUS8632</name>
</gene>